<dbReference type="HOGENOM" id="CLU_254725_0_0_6"/>
<dbReference type="InterPro" id="IPR051805">
    <property type="entry name" value="Dehydratase_Activator_Redct"/>
</dbReference>
<dbReference type="Pfam" id="PF01869">
    <property type="entry name" value="BcrAD_BadFG"/>
    <property type="match status" value="1"/>
</dbReference>
<evidence type="ECO:0000313" key="4">
    <source>
        <dbReference type="EMBL" id="AHK80618.1"/>
    </source>
</evidence>
<dbReference type="InterPro" id="IPR018709">
    <property type="entry name" value="CoA_activase_DUF2229"/>
</dbReference>
<accession>W8KNB4</accession>
<feature type="domain" description="DUF2229" evidence="3">
    <location>
        <begin position="565"/>
        <end position="780"/>
    </location>
</feature>
<dbReference type="InterPro" id="IPR043129">
    <property type="entry name" value="ATPase_NBD"/>
</dbReference>
<reference evidence="4 5" key="1">
    <citation type="journal article" date="2014" name="J Genomics">
        <title>Draft Genome Sequence of the Extremely Halophilic Phototrophic Purple Sulfur Bacterium Halorhodospira halochloris.</title>
        <authorList>
            <person name="Singh K.S."/>
            <person name="Kirksey J."/>
            <person name="Hoff W.D."/>
            <person name="Deole R."/>
        </authorList>
    </citation>
    <scope>NUCLEOTIDE SEQUENCE [LARGE SCALE GENOMIC DNA]</scope>
    <source>
        <strain evidence="4 5">A</strain>
    </source>
</reference>
<sequence>MDTVLAEYLGETGRERRMALPVRADRCGVFGASATISDKNQGIPVAHALAVTLKSEVNKACRRLPLPVDRVLLSGGLFRWAFARDCARDALGDAGVRHITHLADANLSLEGLRALDESEPDPMIPSAPPDPVRLVFDHPAFHTLEAELQERQQLHRQTAPALDPQGWPPGHPVNIGLDVGSTMAKMVVRAADDGRLLHAASQSNAGETIATLKALFTALCDAGHRELNVGRIGITGSARYQVREALTRLYPALDGRVSVMVENYAHARGSLEAAREHVRHLAEAGHDVDTRWCILVDIGGEDTKISTLLLEGGDLFDNAMNIKCSAGTGSLMDTLASLFGLSSASEAYTQALSAPGAHHLDATCSVFLLEHARTLQARGVGNDVILASACWAVVENMARTLWNQIHLPPRSVVLLHGQPMLGHPLPTAVISRLQRLIGEKVYGLIPPLPGHRACLGLLPAADETADAVTLDLDTFIQREYDKHIITCKGAVCGDPDARCHRTLLKTLDPQQGMLRLTLGGCSAINEATGRKKDRDTARVADPYQSLWRQSHERLPQSQAPDRLIIPRAFAVSEWAGFFAELFSQLGVPVQVDTPRTEDVLAGQSRFRVDTCAPHLGVVGQLIRLAAEPHGYILAPQIEFLPLNGAGLGRSCTINQGGLATARAMAQEAQPGARIQLFHLNLRHPDPAALAAQLLPQLRTVFTHYRLEVDLARLETAIAQALAGQRAWRQTLQDSLADQLEEAVGQGQEVALVLGREYILTPGLYDSHAGRLLRDRGLVPVPAHALDVTVDDDLTHLYWRNPQVMATLVRAVSRGQLHARLRHRRLRRLFRQLEAPGRQPLALVFVSTFLCGPDSVSLPLMSEFARQRPFLLIQSDAAIQELAHLENRVNTHAQQVRQYLSQGVWQAPEEGFEVRTLQRLTDLSDGIDPTRDVLALPTLADNRFVTSVLQSTPLTCLDNYDDTYDLEATIRHGRAAAGESVCAPLAAVYGDTLALVERFRRLREDPESPLYGKRRLLVFNNKGMGPCRQGQYVETHKLLFHRDTGPLRDQVGEDEAEDLLRFLVGLEDQRFDVGLGRTVLLRCMQGAVLQGVCHQLLFEAAACCPDTDALAGLRGEYRALTATLFQIQRECKAPEGALTWWPAWRRHRRSLQRPLRDFARRWVTHPPPAASLLKIHVEGETYMRVAQVEALFDCLLRLLGPGRFHLTYTPVWSYLDYKNASRRWRSLETVRESHVRLSRATDPGTRSSLRRLRNARAGRFLGALGVEWGFRHWLARPLYRAAGLPLPESMAQALDRSRRLIPTGRPGGELSPYVGEALGKLEAGYDIVFNVAPEGCMVSSMGDAMSGRLMEEAGGQGRIQPLFSAQGNLDEDQVSRILLQKLGPERFYGGASPPG</sequence>
<evidence type="ECO:0000256" key="1">
    <source>
        <dbReference type="SAM" id="Coils"/>
    </source>
</evidence>
<dbReference type="PANTHER" id="PTHR32329">
    <property type="entry name" value="BIFUNCTIONAL PROTEIN [INCLUDES 2-HYDROXYACYL-COA DEHYDRATASE (N-TER) AND ITS ACTIVATOR DOMAIN (C_TERM)-RELATED"/>
    <property type="match status" value="1"/>
</dbReference>
<feature type="domain" description="ATPase BadF/BadG/BcrA/BcrD type" evidence="2">
    <location>
        <begin position="175"/>
        <end position="456"/>
    </location>
</feature>
<evidence type="ECO:0000259" key="3">
    <source>
        <dbReference type="Pfam" id="PF09989"/>
    </source>
</evidence>
<feature type="coiled-coil region" evidence="1">
    <location>
        <begin position="874"/>
        <end position="901"/>
    </location>
</feature>
<dbReference type="PATRIC" id="fig|1354791.3.peg.1433"/>
<protein>
    <recommendedName>
        <fullName evidence="6">ATPase BadF/BadG/BcrA/BcrD type domain-containing protein</fullName>
    </recommendedName>
</protein>
<dbReference type="Proteomes" id="UP000019442">
    <property type="component" value="Chromosome"/>
</dbReference>
<evidence type="ECO:0008006" key="6">
    <source>
        <dbReference type="Google" id="ProtNLM"/>
    </source>
</evidence>
<dbReference type="PANTHER" id="PTHR32329:SF2">
    <property type="entry name" value="BIFUNCTIONAL PROTEIN [INCLUDES 2-HYDROXYACYL-COA DEHYDRATASE (N-TER) AND ITS ACTIVATOR DOMAIN (C_TERM)"/>
    <property type="match status" value="1"/>
</dbReference>
<name>W8KNB4_9GAMM</name>
<evidence type="ECO:0000313" key="5">
    <source>
        <dbReference type="Proteomes" id="UP000019442"/>
    </source>
</evidence>
<keyword evidence="1" id="KW-0175">Coiled coil</keyword>
<dbReference type="Pfam" id="PF09989">
    <property type="entry name" value="DUF2229"/>
    <property type="match status" value="1"/>
</dbReference>
<dbReference type="SUPFAM" id="SSF53067">
    <property type="entry name" value="Actin-like ATPase domain"/>
    <property type="match status" value="1"/>
</dbReference>
<dbReference type="KEGG" id="hhc:M911_04960"/>
<reference evidence="5" key="2">
    <citation type="submission" date="2014-02" db="EMBL/GenBank/DDBJ databases">
        <title>Draft Genome Sequence of extremely halophilic bacteria Halorhodospira halochloris.</title>
        <authorList>
            <person name="Singh K.S."/>
        </authorList>
    </citation>
    <scope>NUCLEOTIDE SEQUENCE [LARGE SCALE GENOMIC DNA]</scope>
    <source>
        <strain evidence="5">A</strain>
    </source>
</reference>
<keyword evidence="5" id="KW-1185">Reference proteome</keyword>
<evidence type="ECO:0000259" key="2">
    <source>
        <dbReference type="Pfam" id="PF01869"/>
    </source>
</evidence>
<dbReference type="EMBL" id="CP007268">
    <property type="protein sequence ID" value="AHK80618.1"/>
    <property type="molecule type" value="Genomic_DNA"/>
</dbReference>
<proteinExistence type="predicted"/>
<gene>
    <name evidence="4" type="ORF">M911_04960</name>
</gene>
<dbReference type="Gene3D" id="3.30.420.40">
    <property type="match status" value="3"/>
</dbReference>
<organism evidence="4 5">
    <name type="scientific">Ectothiorhodospira haloalkaliphila</name>
    <dbReference type="NCBI Taxonomy" id="421628"/>
    <lineage>
        <taxon>Bacteria</taxon>
        <taxon>Pseudomonadati</taxon>
        <taxon>Pseudomonadota</taxon>
        <taxon>Gammaproteobacteria</taxon>
        <taxon>Chromatiales</taxon>
        <taxon>Ectothiorhodospiraceae</taxon>
        <taxon>Ectothiorhodospira</taxon>
    </lineage>
</organism>
<dbReference type="InterPro" id="IPR002731">
    <property type="entry name" value="ATPase_BadF"/>
</dbReference>